<dbReference type="InterPro" id="IPR029058">
    <property type="entry name" value="AB_hydrolase_fold"/>
</dbReference>
<keyword evidence="3" id="KW-1185">Reference proteome</keyword>
<dbReference type="SUPFAM" id="SSF53474">
    <property type="entry name" value="alpha/beta-Hydrolases"/>
    <property type="match status" value="1"/>
</dbReference>
<dbReference type="OrthoDB" id="294702at2759"/>
<gene>
    <name evidence="2" type="ORF">BS50DRAFT_585862</name>
</gene>
<reference evidence="2 3" key="1">
    <citation type="journal article" date="2018" name="Front. Microbiol.">
        <title>Genome-Wide Analysis of Corynespora cassiicola Leaf Fall Disease Putative Effectors.</title>
        <authorList>
            <person name="Lopez D."/>
            <person name="Ribeiro S."/>
            <person name="Label P."/>
            <person name="Fumanal B."/>
            <person name="Venisse J.S."/>
            <person name="Kohler A."/>
            <person name="de Oliveira R.R."/>
            <person name="Labutti K."/>
            <person name="Lipzen A."/>
            <person name="Lail K."/>
            <person name="Bauer D."/>
            <person name="Ohm R.A."/>
            <person name="Barry K.W."/>
            <person name="Spatafora J."/>
            <person name="Grigoriev I.V."/>
            <person name="Martin F.M."/>
            <person name="Pujade-Renaud V."/>
        </authorList>
    </citation>
    <scope>NUCLEOTIDE SEQUENCE [LARGE SCALE GENOMIC DNA]</scope>
    <source>
        <strain evidence="2 3">Philippines</strain>
    </source>
</reference>
<protein>
    <recommendedName>
        <fullName evidence="4">AB hydrolase-1 domain-containing protein</fullName>
    </recommendedName>
</protein>
<proteinExistence type="predicted"/>
<evidence type="ECO:0000313" key="2">
    <source>
        <dbReference type="EMBL" id="PSN70437.1"/>
    </source>
</evidence>
<evidence type="ECO:0000256" key="1">
    <source>
        <dbReference type="SAM" id="MobiDB-lite"/>
    </source>
</evidence>
<sequence length="412" mass="45134">MGALEFICNQRFHRSYTLPPNPSTGRTTPHRFSYADFGDPNSDAVVLLCGGLMSTRLNYLDLDQQAKAHSVRILHPDRPGIGGSEAIARDERIDLWLEMLPSLLAHLSIPHVSFASHSGGDIYLLNALLALPHLLHPSRPYVCMFAPWVHSSHSGVTLMRALDFLPTAAIGKLAPAAQLVAPLAEVGGGLVRVSLSRAGAFSSPSPSSRARVGGDEAAGEDSAGEHLDLDWHDAHAVDELNRHIASFRLAEAMDGMSADAQLFLKRPASLSWSSRSVAWTDMDEISALLCKMIGEEEEGGPRGGRGRREWSIDAFHAEHDNMVGERGRRWFDGCWQQQQQQQQQQHRSASSDGPSISPHAEAQPNRSGYQYRSEIVKGSDHNFLMQPEFGASDVWLRRVREACPTPGVSSEA</sequence>
<feature type="region of interest" description="Disordered" evidence="1">
    <location>
        <begin position="199"/>
        <end position="223"/>
    </location>
</feature>
<evidence type="ECO:0000313" key="3">
    <source>
        <dbReference type="Proteomes" id="UP000240883"/>
    </source>
</evidence>
<organism evidence="2 3">
    <name type="scientific">Corynespora cassiicola Philippines</name>
    <dbReference type="NCBI Taxonomy" id="1448308"/>
    <lineage>
        <taxon>Eukaryota</taxon>
        <taxon>Fungi</taxon>
        <taxon>Dikarya</taxon>
        <taxon>Ascomycota</taxon>
        <taxon>Pezizomycotina</taxon>
        <taxon>Dothideomycetes</taxon>
        <taxon>Pleosporomycetidae</taxon>
        <taxon>Pleosporales</taxon>
        <taxon>Corynesporascaceae</taxon>
        <taxon>Corynespora</taxon>
    </lineage>
</organism>
<accession>A0A2T2NYE8</accession>
<dbReference type="AlphaFoldDB" id="A0A2T2NYE8"/>
<feature type="region of interest" description="Disordered" evidence="1">
    <location>
        <begin position="334"/>
        <end position="369"/>
    </location>
</feature>
<name>A0A2T2NYE8_CORCC</name>
<evidence type="ECO:0008006" key="4">
    <source>
        <dbReference type="Google" id="ProtNLM"/>
    </source>
</evidence>
<dbReference type="EMBL" id="KZ678132">
    <property type="protein sequence ID" value="PSN70437.1"/>
    <property type="molecule type" value="Genomic_DNA"/>
</dbReference>
<dbReference type="Gene3D" id="3.40.50.1820">
    <property type="entry name" value="alpha/beta hydrolase"/>
    <property type="match status" value="1"/>
</dbReference>
<dbReference type="Proteomes" id="UP000240883">
    <property type="component" value="Unassembled WGS sequence"/>
</dbReference>
<dbReference type="STRING" id="1448308.A0A2T2NYE8"/>
<feature type="compositionally biased region" description="Low complexity" evidence="1">
    <location>
        <begin position="336"/>
        <end position="345"/>
    </location>
</feature>
<feature type="compositionally biased region" description="Low complexity" evidence="1">
    <location>
        <begin position="199"/>
        <end position="211"/>
    </location>
</feature>